<protein>
    <submittedName>
        <fullName evidence="3">Amidase domain-containing protein</fullName>
    </submittedName>
</protein>
<sequence length="381" mass="41536">MKSLTLRSAAAVVASIAVTAVLVPASAAGAATRPGGVDKTTAESFSRIAGVVLTDRTAAIAAGKVTGHTTLPPAKQVRLSSAMERSEKSVVASLRDRKKMLRSLGEAYSAGDTKVAVDRTRVEGGQATMQVTETTELTYEKISGDEPGTTGFQAHHELSFAAAKNGAWELTGIKALDAMPQINAPAPTAVPKVTAEAGANDMPNAPEASVWPFVKRLPKDNKKTGLDYKAMADYAEKYWKNYNKDYRSYPLGVGGDCTNFVSQALKAGGWKHAPGKAGDYTKWWYGSDTQSDSWTGVNEWSWFAQNTKRVTPLKNVYQMEVGDVLQADFNRDGSKDHTMLVTYRDKLGIPYLTYHSFDTYRRSMLSLSLTLPFTKWYAYRT</sequence>
<evidence type="ECO:0000256" key="1">
    <source>
        <dbReference type="SAM" id="SignalP"/>
    </source>
</evidence>
<dbReference type="PANTHER" id="PTHR40032:SF1">
    <property type="entry name" value="EXPORTED PROTEIN"/>
    <property type="match status" value="1"/>
</dbReference>
<evidence type="ECO:0000313" key="4">
    <source>
        <dbReference type="Proteomes" id="UP001596083"/>
    </source>
</evidence>
<proteinExistence type="predicted"/>
<comment type="caution">
    <text evidence="3">The sequence shown here is derived from an EMBL/GenBank/DDBJ whole genome shotgun (WGS) entry which is preliminary data.</text>
</comment>
<reference evidence="4" key="1">
    <citation type="journal article" date="2019" name="Int. J. Syst. Evol. Microbiol.">
        <title>The Global Catalogue of Microorganisms (GCM) 10K type strain sequencing project: providing services to taxonomists for standard genome sequencing and annotation.</title>
        <authorList>
            <consortium name="The Broad Institute Genomics Platform"/>
            <consortium name="The Broad Institute Genome Sequencing Center for Infectious Disease"/>
            <person name="Wu L."/>
            <person name="Ma J."/>
        </authorList>
    </citation>
    <scope>NUCLEOTIDE SEQUENCE [LARGE SCALE GENOMIC DNA]</scope>
    <source>
        <strain evidence="4">CGMCC 4.7304</strain>
    </source>
</reference>
<dbReference type="RefSeq" id="WP_390314255.1">
    <property type="nucleotide sequence ID" value="NZ_JBHSPB010000002.1"/>
</dbReference>
<name>A0ABW0YXW2_9ACTN</name>
<accession>A0ABW0YXW2</accession>
<evidence type="ECO:0000313" key="3">
    <source>
        <dbReference type="EMBL" id="MFC5719230.1"/>
    </source>
</evidence>
<dbReference type="Proteomes" id="UP001596083">
    <property type="component" value="Unassembled WGS sequence"/>
</dbReference>
<feature type="signal peptide" evidence="1">
    <location>
        <begin position="1"/>
        <end position="30"/>
    </location>
</feature>
<feature type="chain" id="PRO_5045810572" evidence="1">
    <location>
        <begin position="31"/>
        <end position="381"/>
    </location>
</feature>
<organism evidence="3 4">
    <name type="scientific">Streptomyces gamaensis</name>
    <dbReference type="NCBI Taxonomy" id="1763542"/>
    <lineage>
        <taxon>Bacteria</taxon>
        <taxon>Bacillati</taxon>
        <taxon>Actinomycetota</taxon>
        <taxon>Actinomycetes</taxon>
        <taxon>Kitasatosporales</taxon>
        <taxon>Streptomycetaceae</taxon>
        <taxon>Streptomyces</taxon>
    </lineage>
</organism>
<keyword evidence="4" id="KW-1185">Reference proteome</keyword>
<feature type="domain" description="Putative amidase" evidence="2">
    <location>
        <begin position="227"/>
        <end position="365"/>
    </location>
</feature>
<keyword evidence="1" id="KW-0732">Signal</keyword>
<dbReference type="EMBL" id="JBHSPB010000002">
    <property type="protein sequence ID" value="MFC5719230.1"/>
    <property type="molecule type" value="Genomic_DNA"/>
</dbReference>
<gene>
    <name evidence="3" type="ORF">ACFP1Z_03390</name>
</gene>
<dbReference type="PANTHER" id="PTHR40032">
    <property type="entry name" value="EXPORTED PROTEIN-RELATED"/>
    <property type="match status" value="1"/>
</dbReference>
<evidence type="ECO:0000259" key="2">
    <source>
        <dbReference type="Pfam" id="PF12671"/>
    </source>
</evidence>
<dbReference type="Pfam" id="PF12671">
    <property type="entry name" value="Amidase_6"/>
    <property type="match status" value="1"/>
</dbReference>
<dbReference type="InterPro" id="IPR024301">
    <property type="entry name" value="Amidase_6"/>
</dbReference>